<keyword evidence="3" id="KW-1185">Reference proteome</keyword>
<feature type="transmembrane region" description="Helical" evidence="1">
    <location>
        <begin position="42"/>
        <end position="61"/>
    </location>
</feature>
<proteinExistence type="predicted"/>
<keyword evidence="1" id="KW-1133">Transmembrane helix</keyword>
<feature type="transmembrane region" description="Helical" evidence="1">
    <location>
        <begin position="67"/>
        <end position="87"/>
    </location>
</feature>
<keyword evidence="1" id="KW-0812">Transmembrane</keyword>
<evidence type="ECO:0000313" key="3">
    <source>
        <dbReference type="Proteomes" id="UP001214854"/>
    </source>
</evidence>
<sequence>MTDSLKAMFAAEPVVPTRDWAFEVRVMAAVERRRFRRHVGQMIVVALSLLIAAVALTPAVAPVLDGLYALPVFVVMISAIPAVFAILRQARFNRP</sequence>
<evidence type="ECO:0000313" key="2">
    <source>
        <dbReference type="EMBL" id="MDC7684284.1"/>
    </source>
</evidence>
<comment type="caution">
    <text evidence="2">The sequence shown here is derived from an EMBL/GenBank/DDBJ whole genome shotgun (WGS) entry which is preliminary data.</text>
</comment>
<evidence type="ECO:0000256" key="1">
    <source>
        <dbReference type="SAM" id="Phobius"/>
    </source>
</evidence>
<reference evidence="2 3" key="1">
    <citation type="submission" date="2023-01" db="EMBL/GenBank/DDBJ databases">
        <title>Novel species of the genus Asticcacaulis isolated from rivers.</title>
        <authorList>
            <person name="Lu H."/>
        </authorList>
    </citation>
    <scope>NUCLEOTIDE SEQUENCE [LARGE SCALE GENOMIC DNA]</scope>
    <source>
        <strain evidence="2 3">BYS171W</strain>
    </source>
</reference>
<dbReference type="RefSeq" id="WP_272748750.1">
    <property type="nucleotide sequence ID" value="NZ_JAQQKX010000011.1"/>
</dbReference>
<organism evidence="2 3">
    <name type="scientific">Asticcacaulis aquaticus</name>
    <dbReference type="NCBI Taxonomy" id="2984212"/>
    <lineage>
        <taxon>Bacteria</taxon>
        <taxon>Pseudomonadati</taxon>
        <taxon>Pseudomonadota</taxon>
        <taxon>Alphaproteobacteria</taxon>
        <taxon>Caulobacterales</taxon>
        <taxon>Caulobacteraceae</taxon>
        <taxon>Asticcacaulis</taxon>
    </lineage>
</organism>
<keyword evidence="1" id="KW-0472">Membrane</keyword>
<gene>
    <name evidence="2" type="ORF">PQU92_13425</name>
</gene>
<protein>
    <submittedName>
        <fullName evidence="2">DUF1622 domain-containing protein</fullName>
    </submittedName>
</protein>
<dbReference type="EMBL" id="JAQQKX010000011">
    <property type="protein sequence ID" value="MDC7684284.1"/>
    <property type="molecule type" value="Genomic_DNA"/>
</dbReference>
<dbReference type="Proteomes" id="UP001214854">
    <property type="component" value="Unassembled WGS sequence"/>
</dbReference>
<accession>A0ABT5HW48</accession>
<name>A0ABT5HW48_9CAUL</name>